<keyword evidence="3" id="KW-1185">Reference proteome</keyword>
<accession>A0A2H4PR45</accession>
<gene>
    <name evidence="2" type="ORF">SEA_MANUEL_8</name>
</gene>
<organism evidence="2 3">
    <name type="scientific">Streptomyces phage Manuel</name>
    <dbReference type="NCBI Taxonomy" id="2053812"/>
    <lineage>
        <taxon>Viruses</taxon>
        <taxon>Duplodnaviria</taxon>
        <taxon>Heunggongvirae</taxon>
        <taxon>Uroviricota</taxon>
        <taxon>Caudoviricetes</taxon>
        <taxon>Beephvirinae</taxon>
        <taxon>Manuelvirus</taxon>
        <taxon>Manuelvirus manuel</taxon>
    </lineage>
</organism>
<feature type="region of interest" description="Disordered" evidence="1">
    <location>
        <begin position="1"/>
        <end position="57"/>
    </location>
</feature>
<dbReference type="EMBL" id="MG518519">
    <property type="protein sequence ID" value="ATW69378.1"/>
    <property type="molecule type" value="Genomic_DNA"/>
</dbReference>
<evidence type="ECO:0000313" key="2">
    <source>
        <dbReference type="EMBL" id="ATW69378.1"/>
    </source>
</evidence>
<sequence>MAEVSGPGKFSERTDKAVSAANNRLPNAGYGEQADYQEQKSAAPEAKSPGGNVDFASLFGDPASRVVPLNAPSGQPGVPITDGAAAGAGAGMEALGLQDQRQVDLEGLAPYLPVLEFMANQPGASWAMRNVVRKVKALQ</sequence>
<name>A0A2H4PR45_9CAUD</name>
<evidence type="ECO:0000313" key="3">
    <source>
        <dbReference type="Proteomes" id="UP000240735"/>
    </source>
</evidence>
<dbReference type="Proteomes" id="UP000240735">
    <property type="component" value="Segment"/>
</dbReference>
<protein>
    <submittedName>
        <fullName evidence="2">Uncharacterized protein</fullName>
    </submittedName>
</protein>
<proteinExistence type="predicted"/>
<reference evidence="2 3" key="1">
    <citation type="submission" date="2017-11" db="EMBL/GenBank/DDBJ databases">
        <authorList>
            <person name="Laing C."/>
            <person name="Caston J.C."/>
            <person name="Del V.M."/>
            <person name="Young O.M."/>
            <person name="Nayek S."/>
            <person name="Hughes L.E."/>
            <person name="Garlena R.A."/>
            <person name="Russell D.A."/>
            <person name="Pope W.H."/>
            <person name="Jacobs-Sera D."/>
            <person name="Hendrix R.W."/>
            <person name="Hatfull G.F."/>
        </authorList>
    </citation>
    <scope>NUCLEOTIDE SEQUENCE [LARGE SCALE GENOMIC DNA]</scope>
</reference>
<evidence type="ECO:0000256" key="1">
    <source>
        <dbReference type="SAM" id="MobiDB-lite"/>
    </source>
</evidence>